<name>F0U8I5_AJEC8</name>
<dbReference type="GO" id="GO:0051301">
    <property type="term" value="P:cell division"/>
    <property type="evidence" value="ECO:0007669"/>
    <property type="project" value="UniProtKB-KW"/>
</dbReference>
<sequence>MKEIAGFHDPSIRRQESRYHVICIHQTRLGKQHASWQTEIPGRSFGALKDASTTQPQHRTKHDLADNYPLIAASPQLRLLLLLLLFPISLYPSKRAQLLAQIRETTPRSGDFVAAVDRRGGKEMAQKGGGGAKQATLGKFFGANAGSASLPKKQATLAFSTGSGSREKRQNGSATQANEDEALVNGDKDVDMNNDATKKEPKIDSRRSETPAVESRESDSDSAAEKSLSHSDSDFPDSKKLKREKSPMEDSDESNVQPVTKRRKRAPSNRKTAGKKPSASPNQNKRTRSPKKAREKPVAEDKESSSAEQEDNISENDDDLAEEKPKIAQKKRETVQQALKGSRKDPYPDWKAGEPVPYAALCTTFSLIEMTTRRLIILSHCSLFLRQVLRLTPKDLLPTVQLMLNKLAADYAGIELGIGESFIMKAIGESTGRSLAVIKADQHEIGDLGLVAAKSRSNQPTMFKPKPLTVRSVHEGLLAIAKTQGHGSQEKKISAIKKLLSSADATLAGKGSKGIDITQNKGGPSEAKFIIRFLEGKLRLGLAEKTVLVALAHAMVAHEVELQGKKAPSTEELGKGEAILKSVYSELPSYEVIIPAMLEHGIFNLKEKCKLQPGVPLKPMLAKPTKSITEVLDRFEGKNFTCEYKYDGERAQIHYVAREEMHKYPSTASTLQKDGEGICAIFSRNSEDLSKKYPDILGKLENWVKQGTTSFVLDCETVAWDTVNKKVLPFQQLMTRKRKDVKAEDVKVKVCVFAFDLLFLNGEVKKDYLAGIGDSLDLVVLGAYYGRGKRTSVYGAFLLAAYNTSTQTFQTVCNIGTGFSEALLEELHKSLSPLVIDRPKPFYDHSSVPKDQPDVWFEPKYVWEVKAADLTLSPRYKAAADEFMGTSNGAGKGISLRFPRYIKSRDDKKPEEATATRQVAEMYRRQESVSKDTTGKGGVDDDFEY</sequence>
<dbReference type="InterPro" id="IPR016059">
    <property type="entry name" value="DNA_ligase_ATP-dep_CS"/>
</dbReference>
<organism evidence="19">
    <name type="scientific">Ajellomyces capsulatus (strain H88)</name>
    <name type="common">Darling's disease fungus</name>
    <name type="synonym">Histoplasma capsulatum</name>
    <dbReference type="NCBI Taxonomy" id="544711"/>
    <lineage>
        <taxon>Eukaryota</taxon>
        <taxon>Fungi</taxon>
        <taxon>Dikarya</taxon>
        <taxon>Ascomycota</taxon>
        <taxon>Pezizomycotina</taxon>
        <taxon>Eurotiomycetes</taxon>
        <taxon>Eurotiomycetidae</taxon>
        <taxon>Onygenales</taxon>
        <taxon>Ajellomycetaceae</taxon>
        <taxon>Histoplasma</taxon>
    </lineage>
</organism>
<feature type="region of interest" description="Disordered" evidence="16">
    <location>
        <begin position="159"/>
        <end position="350"/>
    </location>
</feature>
<dbReference type="Gene3D" id="3.30.470.30">
    <property type="entry name" value="DNA ligase/mRNA capping enzyme"/>
    <property type="match status" value="1"/>
</dbReference>
<dbReference type="GO" id="GO:0006281">
    <property type="term" value="P:DNA repair"/>
    <property type="evidence" value="ECO:0007669"/>
    <property type="project" value="UniProtKB-KW"/>
</dbReference>
<feature type="compositionally biased region" description="Basic and acidic residues" evidence="16">
    <location>
        <begin position="922"/>
        <end position="934"/>
    </location>
</feature>
<evidence type="ECO:0000256" key="12">
    <source>
        <dbReference type="ARBA" id="ARBA00023306"/>
    </source>
</evidence>
<dbReference type="NCBIfam" id="TIGR00574">
    <property type="entry name" value="dnl1"/>
    <property type="match status" value="1"/>
</dbReference>
<keyword evidence="3 14" id="KW-0436">Ligase</keyword>
<keyword evidence="8 14" id="KW-0067">ATP-binding</keyword>
<dbReference type="InterPro" id="IPR050191">
    <property type="entry name" value="ATP-dep_DNA_ligase"/>
</dbReference>
<dbReference type="SUPFAM" id="SSF56091">
    <property type="entry name" value="DNA ligase/mRNA capping enzyme, catalytic domain"/>
    <property type="match status" value="1"/>
</dbReference>
<protein>
    <recommendedName>
        <fullName evidence="14">DNA ligase</fullName>
        <ecNumber evidence="14">6.5.1.1</ecNumber>
    </recommendedName>
</protein>
<feature type="compositionally biased region" description="Basic and acidic residues" evidence="16">
    <location>
        <begin position="322"/>
        <end position="334"/>
    </location>
</feature>
<dbReference type="SUPFAM" id="SSF50249">
    <property type="entry name" value="Nucleic acid-binding proteins"/>
    <property type="match status" value="1"/>
</dbReference>
<evidence type="ECO:0000256" key="6">
    <source>
        <dbReference type="ARBA" id="ARBA00022741"/>
    </source>
</evidence>
<feature type="compositionally biased region" description="Basic residues" evidence="16">
    <location>
        <begin position="260"/>
        <end position="274"/>
    </location>
</feature>
<dbReference type="Proteomes" id="UP000008142">
    <property type="component" value="Unassembled WGS sequence"/>
</dbReference>
<evidence type="ECO:0000256" key="3">
    <source>
        <dbReference type="ARBA" id="ARBA00022598"/>
    </source>
</evidence>
<evidence type="ECO:0000256" key="9">
    <source>
        <dbReference type="ARBA" id="ARBA00023172"/>
    </source>
</evidence>
<dbReference type="GO" id="GO:0071897">
    <property type="term" value="P:DNA biosynthetic process"/>
    <property type="evidence" value="ECO:0007669"/>
    <property type="project" value="InterPro"/>
</dbReference>
<dbReference type="OrthoDB" id="206088at2759"/>
<dbReference type="Pfam" id="PF04675">
    <property type="entry name" value="DNA_ligase_A_N"/>
    <property type="match status" value="1"/>
</dbReference>
<dbReference type="GO" id="GO:0005634">
    <property type="term" value="C:nucleus"/>
    <property type="evidence" value="ECO:0007669"/>
    <property type="project" value="UniProtKB-SubCell"/>
</dbReference>
<dbReference type="HOGENOM" id="CLU_005138_0_1_1"/>
<dbReference type="InterPro" id="IPR012309">
    <property type="entry name" value="DNA_ligase_ATP-dep_C"/>
</dbReference>
<evidence type="ECO:0000256" key="5">
    <source>
        <dbReference type="ARBA" id="ARBA00022705"/>
    </source>
</evidence>
<feature type="compositionally biased region" description="Basic residues" evidence="16">
    <location>
        <begin position="285"/>
        <end position="294"/>
    </location>
</feature>
<evidence type="ECO:0000256" key="4">
    <source>
        <dbReference type="ARBA" id="ARBA00022618"/>
    </source>
</evidence>
<dbReference type="EC" id="6.5.1.1" evidence="14"/>
<keyword evidence="12" id="KW-0131">Cell cycle</keyword>
<dbReference type="AlphaFoldDB" id="F0U8I5"/>
<dbReference type="InterPro" id="IPR012340">
    <property type="entry name" value="NA-bd_OB-fold"/>
</dbReference>
<dbReference type="OMA" id="CYATHSE"/>
<dbReference type="InterPro" id="IPR012308">
    <property type="entry name" value="DNA_ligase_ATP-dep_N"/>
</dbReference>
<keyword evidence="5" id="KW-0235">DNA replication</keyword>
<comment type="subcellular location">
    <subcellularLocation>
        <location evidence="1">Nucleus</location>
    </subcellularLocation>
</comment>
<evidence type="ECO:0000256" key="16">
    <source>
        <dbReference type="SAM" id="MobiDB-lite"/>
    </source>
</evidence>
<evidence type="ECO:0000256" key="14">
    <source>
        <dbReference type="RuleBase" id="RU000617"/>
    </source>
</evidence>
<keyword evidence="11" id="KW-0539">Nucleus</keyword>
<comment type="similarity">
    <text evidence="2 15">Belongs to the ATP-dependent DNA ligase family.</text>
</comment>
<keyword evidence="6 14" id="KW-0547">Nucleotide-binding</keyword>
<feature type="compositionally biased region" description="Basic and acidic residues" evidence="16">
    <location>
        <begin position="295"/>
        <end position="305"/>
    </location>
</feature>
<dbReference type="InterPro" id="IPR000977">
    <property type="entry name" value="DNA_ligase_ATP-dep"/>
</dbReference>
<dbReference type="EMBL" id="DS990636">
    <property type="protein sequence ID" value="EGC41735.1"/>
    <property type="molecule type" value="Genomic_DNA"/>
</dbReference>
<feature type="domain" description="ATP-dependent DNA ligase family profile" evidence="17">
    <location>
        <begin position="763"/>
        <end position="803"/>
    </location>
</feature>
<comment type="catalytic activity">
    <reaction evidence="13 14">
        <text>ATP + (deoxyribonucleotide)n-3'-hydroxyl + 5'-phospho-(deoxyribonucleotide)m = (deoxyribonucleotide)n+m + AMP + diphosphate.</text>
        <dbReference type="EC" id="6.5.1.1"/>
    </reaction>
</comment>
<dbReference type="CDD" id="cd07969">
    <property type="entry name" value="OBF_DNA_ligase_I"/>
    <property type="match status" value="1"/>
</dbReference>
<accession>F0U8I5</accession>
<keyword evidence="7 14" id="KW-0227">DNA damage</keyword>
<feature type="compositionally biased region" description="Acidic residues" evidence="16">
    <location>
        <begin position="308"/>
        <end position="321"/>
    </location>
</feature>
<feature type="compositionally biased region" description="Basic and acidic residues" evidence="16">
    <location>
        <begin position="905"/>
        <end position="914"/>
    </location>
</feature>
<keyword evidence="9 14" id="KW-0233">DNA recombination</keyword>
<dbReference type="InterPro" id="IPR036599">
    <property type="entry name" value="DNA_ligase_N_sf"/>
</dbReference>
<dbReference type="Gene3D" id="2.40.50.140">
    <property type="entry name" value="Nucleic acid-binding proteins"/>
    <property type="match status" value="1"/>
</dbReference>
<dbReference type="PROSITE" id="PS50160">
    <property type="entry name" value="DNA_LIGASE_A3"/>
    <property type="match status" value="1"/>
</dbReference>
<dbReference type="PROSITE" id="PS00697">
    <property type="entry name" value="DNA_LIGASE_A1"/>
    <property type="match status" value="1"/>
</dbReference>
<proteinExistence type="inferred from homology"/>
<dbReference type="Gene3D" id="1.10.3260.10">
    <property type="entry name" value="DNA ligase, ATP-dependent, N-terminal domain"/>
    <property type="match status" value="1"/>
</dbReference>
<dbReference type="GO" id="GO:0003910">
    <property type="term" value="F:DNA ligase (ATP) activity"/>
    <property type="evidence" value="ECO:0007669"/>
    <property type="project" value="UniProtKB-EC"/>
</dbReference>
<dbReference type="GO" id="GO:0006310">
    <property type="term" value="P:DNA recombination"/>
    <property type="evidence" value="ECO:0007669"/>
    <property type="project" value="UniProtKB-KW"/>
</dbReference>
<evidence type="ECO:0000259" key="17">
    <source>
        <dbReference type="PROSITE" id="PS50160"/>
    </source>
</evidence>
<gene>
    <name evidence="18" type="ORF">HCEG_01097</name>
</gene>
<dbReference type="GO" id="GO:0003677">
    <property type="term" value="F:DNA binding"/>
    <property type="evidence" value="ECO:0007669"/>
    <property type="project" value="InterPro"/>
</dbReference>
<dbReference type="GO" id="GO:0005739">
    <property type="term" value="C:mitochondrion"/>
    <property type="evidence" value="ECO:0007669"/>
    <property type="project" value="TreeGrafter"/>
</dbReference>
<dbReference type="FunFam" id="2.40.50.140:FF:000062">
    <property type="entry name" value="DNA ligase"/>
    <property type="match status" value="1"/>
</dbReference>
<dbReference type="PANTHER" id="PTHR45674">
    <property type="entry name" value="DNA LIGASE 1/3 FAMILY MEMBER"/>
    <property type="match status" value="1"/>
</dbReference>
<dbReference type="SUPFAM" id="SSF117018">
    <property type="entry name" value="ATP-dependent DNA ligase DNA-binding domain"/>
    <property type="match status" value="1"/>
</dbReference>
<feature type="region of interest" description="Disordered" evidence="16">
    <location>
        <begin position="905"/>
        <end position="945"/>
    </location>
</feature>
<evidence type="ECO:0000256" key="13">
    <source>
        <dbReference type="ARBA" id="ARBA00034003"/>
    </source>
</evidence>
<feature type="compositionally biased region" description="Basic and acidic residues" evidence="16">
    <location>
        <begin position="186"/>
        <end position="248"/>
    </location>
</feature>
<dbReference type="VEuPathDB" id="FungiDB:I7I53_07278"/>
<dbReference type="GO" id="GO:0005524">
    <property type="term" value="F:ATP binding"/>
    <property type="evidence" value="ECO:0007669"/>
    <property type="project" value="UniProtKB-KW"/>
</dbReference>
<dbReference type="FunFam" id="3.30.470.30:FF:000002">
    <property type="entry name" value="DNA ligase"/>
    <property type="match status" value="1"/>
</dbReference>
<keyword evidence="10 14" id="KW-0234">DNA repair</keyword>
<dbReference type="Pfam" id="PF04679">
    <property type="entry name" value="DNA_ligase_A_C"/>
    <property type="match status" value="1"/>
</dbReference>
<dbReference type="InterPro" id="IPR012310">
    <property type="entry name" value="DNA_ligase_ATP-dep_cent"/>
</dbReference>
<evidence type="ECO:0000256" key="11">
    <source>
        <dbReference type="ARBA" id="ARBA00023242"/>
    </source>
</evidence>
<evidence type="ECO:0000256" key="7">
    <source>
        <dbReference type="ARBA" id="ARBA00022763"/>
    </source>
</evidence>
<evidence type="ECO:0000313" key="19">
    <source>
        <dbReference type="Proteomes" id="UP000008142"/>
    </source>
</evidence>
<evidence type="ECO:0000256" key="1">
    <source>
        <dbReference type="ARBA" id="ARBA00004123"/>
    </source>
</evidence>
<reference evidence="19" key="1">
    <citation type="submission" date="2008-07" db="EMBL/GenBank/DDBJ databases">
        <title>Annotation of Ajellomyces capsulatus strain H88.</title>
        <authorList>
            <person name="Champion M."/>
            <person name="Cuomo C."/>
            <person name="Ma L.-J."/>
            <person name="Henn M.R."/>
            <person name="Sil A."/>
            <person name="Goldman B."/>
            <person name="Young S.K."/>
            <person name="Kodira C.D."/>
            <person name="Zeng Q."/>
            <person name="Koehrsen M."/>
            <person name="Alvarado L."/>
            <person name="Berlin A."/>
            <person name="Borenstein D."/>
            <person name="Chen Z."/>
            <person name="Engels R."/>
            <person name="Freedman E."/>
            <person name="Gellesch M."/>
            <person name="Goldberg J."/>
            <person name="Griggs A."/>
            <person name="Gujja S."/>
            <person name="Heiman D."/>
            <person name="Hepburn T."/>
            <person name="Howarth C."/>
            <person name="Jen D."/>
            <person name="Larson L."/>
            <person name="Lewis B."/>
            <person name="Mehta T."/>
            <person name="Park D."/>
            <person name="Pearson M."/>
            <person name="Roberts A."/>
            <person name="Saif S."/>
            <person name="Shea T."/>
            <person name="Shenoy N."/>
            <person name="Sisk P."/>
            <person name="Stolte C."/>
            <person name="Sykes S."/>
            <person name="Walk T."/>
            <person name="White J."/>
            <person name="Yandava C."/>
            <person name="Klein B."/>
            <person name="McEwen J.G."/>
            <person name="Puccia R."/>
            <person name="Goldman G.H."/>
            <person name="Felipe M.S."/>
            <person name="Nino-Vega G."/>
            <person name="San-Blas G."/>
            <person name="Taylor J."/>
            <person name="Mendoza L."/>
            <person name="Galagan J."/>
            <person name="Nusbaum C."/>
            <person name="Birren B."/>
        </authorList>
    </citation>
    <scope>NUCLEOTIDE SEQUENCE [LARGE SCALE GENOMIC DNA]</scope>
    <source>
        <strain evidence="19">H88</strain>
    </source>
</reference>
<dbReference type="PANTHER" id="PTHR45674:SF4">
    <property type="entry name" value="DNA LIGASE 1"/>
    <property type="match status" value="1"/>
</dbReference>
<evidence type="ECO:0000256" key="2">
    <source>
        <dbReference type="ARBA" id="ARBA00007572"/>
    </source>
</evidence>
<evidence type="ECO:0000256" key="8">
    <source>
        <dbReference type="ARBA" id="ARBA00022840"/>
    </source>
</evidence>
<dbReference type="STRING" id="544711.F0U8I5"/>
<evidence type="ECO:0000313" key="18">
    <source>
        <dbReference type="EMBL" id="EGC41735.1"/>
    </source>
</evidence>
<dbReference type="Pfam" id="PF01068">
    <property type="entry name" value="DNA_ligase_A_M"/>
    <property type="match status" value="1"/>
</dbReference>
<dbReference type="CDD" id="cd07900">
    <property type="entry name" value="Adenylation_DNA_ligase_I_Euk"/>
    <property type="match status" value="1"/>
</dbReference>
<dbReference type="FunFam" id="1.10.3260.10:FF:000004">
    <property type="entry name" value="DNA ligase"/>
    <property type="match status" value="1"/>
</dbReference>
<evidence type="ECO:0000256" key="10">
    <source>
        <dbReference type="ARBA" id="ARBA00023204"/>
    </source>
</evidence>
<dbReference type="GO" id="GO:1903461">
    <property type="term" value="P:Okazaki fragment processing involved in mitotic DNA replication"/>
    <property type="evidence" value="ECO:0007669"/>
    <property type="project" value="TreeGrafter"/>
</dbReference>
<evidence type="ECO:0000256" key="15">
    <source>
        <dbReference type="RuleBase" id="RU004196"/>
    </source>
</evidence>
<keyword evidence="4" id="KW-0132">Cell division</keyword>